<keyword evidence="4" id="KW-0862">Zinc</keyword>
<reference evidence="8" key="2">
    <citation type="submission" date="2025-09" db="UniProtKB">
        <authorList>
            <consortium name="Ensembl"/>
        </authorList>
    </citation>
    <scope>IDENTIFICATION</scope>
</reference>
<dbReference type="Pfam" id="PF13912">
    <property type="entry name" value="zf-C2H2_6"/>
    <property type="match status" value="1"/>
</dbReference>
<evidence type="ECO:0000256" key="3">
    <source>
        <dbReference type="ARBA" id="ARBA00022771"/>
    </source>
</evidence>
<dbReference type="InterPro" id="IPR050329">
    <property type="entry name" value="GLI_C2H2-zinc-finger"/>
</dbReference>
<dbReference type="InterPro" id="IPR013087">
    <property type="entry name" value="Znf_C2H2_type"/>
</dbReference>
<dbReference type="GeneTree" id="ENSGT00670000098074"/>
<keyword evidence="9" id="KW-1185">Reference proteome</keyword>
<evidence type="ECO:0000313" key="9">
    <source>
        <dbReference type="Proteomes" id="UP000694388"/>
    </source>
</evidence>
<evidence type="ECO:0000256" key="6">
    <source>
        <dbReference type="SAM" id="MobiDB-lite"/>
    </source>
</evidence>
<protein>
    <submittedName>
        <fullName evidence="8">Zinc finger protein 367</fullName>
    </submittedName>
</protein>
<dbReference type="GO" id="GO:0000981">
    <property type="term" value="F:DNA-binding transcription factor activity, RNA polymerase II-specific"/>
    <property type="evidence" value="ECO:0007669"/>
    <property type="project" value="TreeGrafter"/>
</dbReference>
<feature type="region of interest" description="Disordered" evidence="6">
    <location>
        <begin position="56"/>
        <end position="86"/>
    </location>
</feature>
<dbReference type="FunFam" id="3.30.160.60:FF:000474">
    <property type="entry name" value="zinc finger protein 367"/>
    <property type="match status" value="1"/>
</dbReference>
<dbReference type="Gene3D" id="3.30.160.60">
    <property type="entry name" value="Classic Zinc Finger"/>
    <property type="match status" value="2"/>
</dbReference>
<dbReference type="GO" id="GO:0005634">
    <property type="term" value="C:nucleus"/>
    <property type="evidence" value="ECO:0007669"/>
    <property type="project" value="UniProtKB-ARBA"/>
</dbReference>
<dbReference type="InterPro" id="IPR036236">
    <property type="entry name" value="Znf_C2H2_sf"/>
</dbReference>
<evidence type="ECO:0000256" key="1">
    <source>
        <dbReference type="ARBA" id="ARBA00022723"/>
    </source>
</evidence>
<name>A0A8C4NAZ6_EPTBU</name>
<dbReference type="Ensembl" id="ENSEBUT00000004244.1">
    <property type="protein sequence ID" value="ENSEBUP00000003848.1"/>
    <property type="gene ID" value="ENSEBUG00000002758.1"/>
</dbReference>
<evidence type="ECO:0000256" key="4">
    <source>
        <dbReference type="ARBA" id="ARBA00022833"/>
    </source>
</evidence>
<feature type="domain" description="C2H2-type" evidence="7">
    <location>
        <begin position="129"/>
        <end position="158"/>
    </location>
</feature>
<evidence type="ECO:0000259" key="7">
    <source>
        <dbReference type="PROSITE" id="PS50157"/>
    </source>
</evidence>
<dbReference type="GO" id="GO:0000978">
    <property type="term" value="F:RNA polymerase II cis-regulatory region sequence-specific DNA binding"/>
    <property type="evidence" value="ECO:0007669"/>
    <property type="project" value="TreeGrafter"/>
</dbReference>
<dbReference type="SMART" id="SM00355">
    <property type="entry name" value="ZnF_C2H2"/>
    <property type="match status" value="3"/>
</dbReference>
<dbReference type="GO" id="GO:0008270">
    <property type="term" value="F:zinc ion binding"/>
    <property type="evidence" value="ECO:0007669"/>
    <property type="project" value="UniProtKB-KW"/>
</dbReference>
<dbReference type="PROSITE" id="PS00028">
    <property type="entry name" value="ZINC_FINGER_C2H2_1"/>
    <property type="match status" value="2"/>
</dbReference>
<keyword evidence="1" id="KW-0479">Metal-binding</keyword>
<dbReference type="Proteomes" id="UP000694388">
    <property type="component" value="Unplaced"/>
</dbReference>
<reference evidence="8" key="1">
    <citation type="submission" date="2025-08" db="UniProtKB">
        <authorList>
            <consortium name="Ensembl"/>
        </authorList>
    </citation>
    <scope>IDENTIFICATION</scope>
</reference>
<dbReference type="Pfam" id="PF00096">
    <property type="entry name" value="zf-C2H2"/>
    <property type="match status" value="1"/>
</dbReference>
<proteinExistence type="predicted"/>
<feature type="domain" description="C2H2-type" evidence="7">
    <location>
        <begin position="101"/>
        <end position="128"/>
    </location>
</feature>
<dbReference type="SUPFAM" id="SSF57667">
    <property type="entry name" value="beta-beta-alpha zinc fingers"/>
    <property type="match status" value="1"/>
</dbReference>
<dbReference type="GO" id="GO:0045944">
    <property type="term" value="P:positive regulation of transcription by RNA polymerase II"/>
    <property type="evidence" value="ECO:0007669"/>
    <property type="project" value="UniProtKB-ARBA"/>
</dbReference>
<evidence type="ECO:0000256" key="5">
    <source>
        <dbReference type="PROSITE-ProRule" id="PRU00042"/>
    </source>
</evidence>
<keyword evidence="2" id="KW-0677">Repeat</keyword>
<organism evidence="8 9">
    <name type="scientific">Eptatretus burgeri</name>
    <name type="common">Inshore hagfish</name>
    <dbReference type="NCBI Taxonomy" id="7764"/>
    <lineage>
        <taxon>Eukaryota</taxon>
        <taxon>Metazoa</taxon>
        <taxon>Chordata</taxon>
        <taxon>Craniata</taxon>
        <taxon>Vertebrata</taxon>
        <taxon>Cyclostomata</taxon>
        <taxon>Myxini</taxon>
        <taxon>Myxiniformes</taxon>
        <taxon>Myxinidae</taxon>
        <taxon>Eptatretinae</taxon>
        <taxon>Eptatretus</taxon>
    </lineage>
</organism>
<dbReference type="PROSITE" id="PS50157">
    <property type="entry name" value="ZINC_FINGER_C2H2_2"/>
    <property type="match status" value="2"/>
</dbReference>
<dbReference type="AlphaFoldDB" id="A0A8C4NAZ6"/>
<keyword evidence="3 5" id="KW-0863">Zinc-finger</keyword>
<evidence type="ECO:0000313" key="8">
    <source>
        <dbReference type="Ensembl" id="ENSEBUP00000003848.1"/>
    </source>
</evidence>
<dbReference type="PANTHER" id="PTHR19818:SF166">
    <property type="entry name" value="C2H2-TYPE DOMAIN-CONTAINING PROTEIN"/>
    <property type="match status" value="1"/>
</dbReference>
<sequence length="266" mass="29207">MESESQLQTPRKAAVVSVIRTAPRTAHDGPVSPGLSDFVVYPWRWGESARLISISPSSSPQQVRANDAQGGQAADSSRRGRPPQDSIRELINEGTLSASRIRCSVCSRVFPREKSLQAHLRTHTGERPYRCDFPNCEKAFAQSGQLKTHKRLHTGEKPFVCSMQGCKSRFAHANRHCPVHPLARLRRDNVPKANQENHAAPWLNTRWGKRQGVAVAHGPLKRLEGGVVDGTLCWQQPSLGSTSPHSWHDASALAQLADLAAGMPSL</sequence>
<evidence type="ECO:0000256" key="2">
    <source>
        <dbReference type="ARBA" id="ARBA00022737"/>
    </source>
</evidence>
<dbReference type="PANTHER" id="PTHR19818">
    <property type="entry name" value="ZINC FINGER PROTEIN ZIC AND GLI"/>
    <property type="match status" value="1"/>
</dbReference>
<accession>A0A8C4NAZ6</accession>